<comment type="function">
    <text evidence="2">CRISPR (clustered regularly interspaced short palindromic repeat) is an adaptive immune system that provides protection against mobile genetic elements (viruses, transposable elements and conjugative plasmids). CRISPR clusters contain spacers, sequences complementary to antecedent mobile elements, and target invading nucleic acids. CRISPR clusters are transcribed and processed into CRISPR RNA (crRNA).</text>
</comment>
<name>A0A7X2MZE3_9CLOT</name>
<evidence type="ECO:0000313" key="4">
    <source>
        <dbReference type="Proteomes" id="UP000460287"/>
    </source>
</evidence>
<dbReference type="InterPro" id="IPR010154">
    <property type="entry name" value="CRISPR-assoc_Cas7/Cst2/DevR"/>
</dbReference>
<dbReference type="Pfam" id="PF01905">
    <property type="entry name" value="DevR"/>
    <property type="match status" value="1"/>
</dbReference>
<dbReference type="EMBL" id="VULX01000017">
    <property type="protein sequence ID" value="MSR91903.1"/>
    <property type="molecule type" value="Genomic_DNA"/>
</dbReference>
<dbReference type="AlphaFoldDB" id="A0A7X2MZE3"/>
<evidence type="ECO:0000313" key="3">
    <source>
        <dbReference type="EMBL" id="MSR91903.1"/>
    </source>
</evidence>
<dbReference type="NCBIfam" id="TIGR02585">
    <property type="entry name" value="cas_Cst2_DevR"/>
    <property type="match status" value="1"/>
</dbReference>
<dbReference type="InterPro" id="IPR013414">
    <property type="entry name" value="Cas7/Cst2/DevR_sub_I-B/Tneap"/>
</dbReference>
<gene>
    <name evidence="3" type="primary">cas7i</name>
    <name evidence="3" type="ORF">FYJ33_10930</name>
</gene>
<evidence type="ECO:0000256" key="1">
    <source>
        <dbReference type="ARBA" id="ARBA00023118"/>
    </source>
</evidence>
<keyword evidence="4" id="KW-1185">Reference proteome</keyword>
<dbReference type="RefSeq" id="WP_154531801.1">
    <property type="nucleotide sequence ID" value="NZ_VULX01000017.1"/>
</dbReference>
<sequence length="301" mass="34043">MGKSITASIIFEAQSLNYGEGIGNISELKKLTRNDGNYYSLETRQALTYDIRRLGNDIFGWNLQTVDKSKGTIQFKNEYTIKDSEEMDLFGYMKTAKKGDDDKGGSLIRSAAARVSTAISLEPYKSDMDFLSNKGFADRIGEHPNLANSEQHLSYYSYTFTIDLDKIGVDGDIKLSNEERAKRVNQFLDLVKILNRNIRGRQENLSPLFIIGGMYDIANPFFLGRIKLINNNQKFDINVEPLKNALEMTILDCNVKDNTGIGLVKGIFNNEEEILNITDNKLSVEGFFKDLKSRVNEYYGA</sequence>
<comment type="caution">
    <text evidence="3">The sequence shown here is derived from an EMBL/GenBank/DDBJ whole genome shotgun (WGS) entry which is preliminary data.</text>
</comment>
<proteinExistence type="predicted"/>
<protein>
    <submittedName>
        <fullName evidence="3">Type I-B CRISPR-associated protein Cas7/Cst2/DevR</fullName>
    </submittedName>
</protein>
<accession>A0A7X2MZE3</accession>
<organism evidence="3 4">
    <name type="scientific">Inconstantimicrobium porci</name>
    <dbReference type="NCBI Taxonomy" id="2652291"/>
    <lineage>
        <taxon>Bacteria</taxon>
        <taxon>Bacillati</taxon>
        <taxon>Bacillota</taxon>
        <taxon>Clostridia</taxon>
        <taxon>Eubacteriales</taxon>
        <taxon>Clostridiaceae</taxon>
        <taxon>Inconstantimicrobium</taxon>
    </lineage>
</organism>
<dbReference type="NCBIfam" id="TIGR01875">
    <property type="entry name" value="cas_MJ0381"/>
    <property type="match status" value="1"/>
</dbReference>
<dbReference type="Proteomes" id="UP000460287">
    <property type="component" value="Unassembled WGS sequence"/>
</dbReference>
<evidence type="ECO:0000256" key="2">
    <source>
        <dbReference type="ARBA" id="ARBA00025626"/>
    </source>
</evidence>
<dbReference type="GO" id="GO:0051607">
    <property type="term" value="P:defense response to virus"/>
    <property type="evidence" value="ECO:0007669"/>
    <property type="project" value="UniProtKB-KW"/>
</dbReference>
<reference evidence="3 4" key="1">
    <citation type="submission" date="2019-08" db="EMBL/GenBank/DDBJ databases">
        <title>In-depth cultivation of the pig gut microbiome towards novel bacterial diversity and tailored functional studies.</title>
        <authorList>
            <person name="Wylensek D."/>
            <person name="Hitch T.C.A."/>
            <person name="Clavel T."/>
        </authorList>
    </citation>
    <scope>NUCLEOTIDE SEQUENCE [LARGE SCALE GENOMIC DNA]</scope>
    <source>
        <strain evidence="3 4">WCA-383-APC-5B</strain>
    </source>
</reference>
<keyword evidence="1" id="KW-0051">Antiviral defense</keyword>